<dbReference type="RefSeq" id="WP_163146659.1">
    <property type="nucleotide sequence ID" value="NZ_CP044458.1"/>
</dbReference>
<evidence type="ECO:0000313" key="2">
    <source>
        <dbReference type="EMBL" id="QIC72100.1"/>
    </source>
</evidence>
<name>A0A6C0Y7M1_9GAMM</name>
<dbReference type="AlphaFoldDB" id="A0A6C0Y7M1"/>
<accession>A0A6C0Y7M1</accession>
<sequence>MKRNKFIAASLLAASIISTQFTQAESAASGVKEVGDIVTDTSFVGISKEAKYMIEHGHFYVWRMMWEPLINNYNIKDRKNIRPELERDNLDKMEKVADTWQSVYALHQLAIYNMAKATVTEEYFNKRDNPDRKEAIRIWEKCFNLSPTRCDNTVQIFSYYENLDDTAKAVHWLEQGSSKSNNGFSSLLLAKGILEDKSGFPKDKKKGLELARLAKQQLAARGVTKYDQDVNYILSKFDK</sequence>
<reference evidence="2 3" key="1">
    <citation type="submission" date="2019-09" db="EMBL/GenBank/DDBJ databases">
        <title>Non-baumannii Acinetobacter spp. carrying blaNDM-1 isolated in China.</title>
        <authorList>
            <person name="Cui C."/>
            <person name="Chen C."/>
            <person name="Sun J."/>
            <person name="Liu Y."/>
        </authorList>
    </citation>
    <scope>NUCLEOTIDE SEQUENCE [LARGE SCALE GENOMIC DNA]</scope>
    <source>
        <strain evidence="2 3">B18</strain>
        <plasmid evidence="3">pb18-3</plasmid>
    </source>
</reference>
<protein>
    <recommendedName>
        <fullName evidence="4">Sel1 repeat family protein</fullName>
    </recommendedName>
</protein>
<dbReference type="Gene3D" id="1.25.40.10">
    <property type="entry name" value="Tetratricopeptide repeat domain"/>
    <property type="match status" value="1"/>
</dbReference>
<dbReference type="SUPFAM" id="SSF81901">
    <property type="entry name" value="HCP-like"/>
    <property type="match status" value="1"/>
</dbReference>
<feature type="chain" id="PRO_5025389324" description="Sel1 repeat family protein" evidence="1">
    <location>
        <begin position="25"/>
        <end position="239"/>
    </location>
</feature>
<proteinExistence type="predicted"/>
<organism evidence="2 3">
    <name type="scientific">Acinetobacter indicus</name>
    <dbReference type="NCBI Taxonomy" id="756892"/>
    <lineage>
        <taxon>Bacteria</taxon>
        <taxon>Pseudomonadati</taxon>
        <taxon>Pseudomonadota</taxon>
        <taxon>Gammaproteobacteria</taxon>
        <taxon>Moraxellales</taxon>
        <taxon>Moraxellaceae</taxon>
        <taxon>Acinetobacter</taxon>
    </lineage>
</organism>
<gene>
    <name evidence="2" type="ORF">FSC09_17225</name>
</gene>
<dbReference type="InterPro" id="IPR011990">
    <property type="entry name" value="TPR-like_helical_dom_sf"/>
</dbReference>
<geneLocation type="plasmid" evidence="3">
    <name>pb18-3</name>
</geneLocation>
<keyword evidence="2" id="KW-0614">Plasmid</keyword>
<keyword evidence="1" id="KW-0732">Signal</keyword>
<feature type="signal peptide" evidence="1">
    <location>
        <begin position="1"/>
        <end position="24"/>
    </location>
</feature>
<evidence type="ECO:0000256" key="1">
    <source>
        <dbReference type="SAM" id="SignalP"/>
    </source>
</evidence>
<dbReference type="EMBL" id="CP044458">
    <property type="protein sequence ID" value="QIC72100.1"/>
    <property type="molecule type" value="Genomic_DNA"/>
</dbReference>
<dbReference type="Proteomes" id="UP000503440">
    <property type="component" value="Plasmid pB18-3"/>
</dbReference>
<evidence type="ECO:0000313" key="3">
    <source>
        <dbReference type="Proteomes" id="UP000503440"/>
    </source>
</evidence>
<evidence type="ECO:0008006" key="4">
    <source>
        <dbReference type="Google" id="ProtNLM"/>
    </source>
</evidence>